<dbReference type="EMBL" id="JAWDGP010006562">
    <property type="protein sequence ID" value="KAK3738917.1"/>
    <property type="molecule type" value="Genomic_DNA"/>
</dbReference>
<reference evidence="3" key="1">
    <citation type="journal article" date="2023" name="G3 (Bethesda)">
        <title>A reference genome for the long-term kleptoplast-retaining sea slug Elysia crispata morphotype clarki.</title>
        <authorList>
            <person name="Eastman K.E."/>
            <person name="Pendleton A.L."/>
            <person name="Shaikh M.A."/>
            <person name="Suttiyut T."/>
            <person name="Ogas R."/>
            <person name="Tomko P."/>
            <person name="Gavelis G."/>
            <person name="Widhalm J.R."/>
            <person name="Wisecaver J.H."/>
        </authorList>
    </citation>
    <scope>NUCLEOTIDE SEQUENCE</scope>
    <source>
        <strain evidence="3">ECLA1</strain>
    </source>
</reference>
<accession>A0AAE0YAJ7</accession>
<name>A0AAE0YAJ7_9GAST</name>
<dbReference type="Pfam" id="PF00022">
    <property type="entry name" value="Actin"/>
    <property type="match status" value="1"/>
</dbReference>
<dbReference type="Gene3D" id="3.90.640.10">
    <property type="entry name" value="Actin, Chain A, domain 4"/>
    <property type="match status" value="1"/>
</dbReference>
<sequence>MTYCKLLAAHSYNQVQAKTEFEDFTQADKRSLYGDQLGSMSFLEGLSIVDEPKIIIVDIGAAYTKCGLAGETGPRCIIASQVRNPRTKEVDNIWNYSNTSELYESLKELVYALIFKHLLVTPKDRRVVVVESLLCPSEFRETLARVLFKQFEVGSVLFASSHLLSLLTLGTNTGLVMDIGFKETLVVPIYEGIPIMKGWQSLPVAGKAIESRIKTQLMEHGTVSTSEQKFEAVSSVPESITDDVIEDIKVRCCFVTDFSRGQQIQEVTMRGGHANKLPPPPPDIDYPLDGGSILNVSGRIREHSCEVLFEQDNEEISIATLLLEALVKCPIDTRRVLSSSVVIIGGTAMMPGFYHRLNCELIELLRKPHYANQLGVKQFRFYRPPTKENYTAWLGGALTGALETLPSKSLSRDAYLQRGKLPDWCCVDSDDLCEEKRHKL</sequence>
<keyword evidence="4" id="KW-1185">Reference proteome</keyword>
<evidence type="ECO:0008006" key="5">
    <source>
        <dbReference type="Google" id="ProtNLM"/>
    </source>
</evidence>
<evidence type="ECO:0000313" key="3">
    <source>
        <dbReference type="EMBL" id="KAK3738917.1"/>
    </source>
</evidence>
<evidence type="ECO:0000256" key="2">
    <source>
        <dbReference type="RuleBase" id="RU000487"/>
    </source>
</evidence>
<dbReference type="InterPro" id="IPR043129">
    <property type="entry name" value="ATPase_NBD"/>
</dbReference>
<dbReference type="PANTHER" id="PTHR11937">
    <property type="entry name" value="ACTIN"/>
    <property type="match status" value="1"/>
</dbReference>
<dbReference type="Proteomes" id="UP001283361">
    <property type="component" value="Unassembled WGS sequence"/>
</dbReference>
<gene>
    <name evidence="3" type="ORF">RRG08_006485</name>
</gene>
<dbReference type="SUPFAM" id="SSF53067">
    <property type="entry name" value="Actin-like ATPase domain"/>
    <property type="match status" value="2"/>
</dbReference>
<dbReference type="CDD" id="cd10207">
    <property type="entry name" value="ASKHA_NBD_Arp10"/>
    <property type="match status" value="1"/>
</dbReference>
<evidence type="ECO:0000256" key="1">
    <source>
        <dbReference type="ARBA" id="ARBA00003520"/>
    </source>
</evidence>
<dbReference type="AlphaFoldDB" id="A0AAE0YAJ7"/>
<dbReference type="Gene3D" id="3.30.420.40">
    <property type="match status" value="2"/>
</dbReference>
<evidence type="ECO:0000313" key="4">
    <source>
        <dbReference type="Proteomes" id="UP001283361"/>
    </source>
</evidence>
<protein>
    <recommendedName>
        <fullName evidence="5">Actin-related protein 10</fullName>
    </recommendedName>
</protein>
<proteinExistence type="inferred from homology"/>
<organism evidence="3 4">
    <name type="scientific">Elysia crispata</name>
    <name type="common">lettuce slug</name>
    <dbReference type="NCBI Taxonomy" id="231223"/>
    <lineage>
        <taxon>Eukaryota</taxon>
        <taxon>Metazoa</taxon>
        <taxon>Spiralia</taxon>
        <taxon>Lophotrochozoa</taxon>
        <taxon>Mollusca</taxon>
        <taxon>Gastropoda</taxon>
        <taxon>Heterobranchia</taxon>
        <taxon>Euthyneura</taxon>
        <taxon>Panpulmonata</taxon>
        <taxon>Sacoglossa</taxon>
        <taxon>Placobranchoidea</taxon>
        <taxon>Plakobranchidae</taxon>
        <taxon>Elysia</taxon>
    </lineage>
</organism>
<comment type="similarity">
    <text evidence="2">Belongs to the actin family.</text>
</comment>
<dbReference type="SMART" id="SM00268">
    <property type="entry name" value="ACTIN"/>
    <property type="match status" value="1"/>
</dbReference>
<comment type="caution">
    <text evidence="3">The sequence shown here is derived from an EMBL/GenBank/DDBJ whole genome shotgun (WGS) entry which is preliminary data.</text>
</comment>
<dbReference type="InterPro" id="IPR004000">
    <property type="entry name" value="Actin"/>
</dbReference>
<comment type="function">
    <text evidence="1">Actins are highly conserved proteins that are involved in various types of cell motility and are ubiquitously expressed in all eukaryotic cells.</text>
</comment>